<organism evidence="1 2">
    <name type="scientific">Mycobacterium gordonae</name>
    <dbReference type="NCBI Taxonomy" id="1778"/>
    <lineage>
        <taxon>Bacteria</taxon>
        <taxon>Bacillati</taxon>
        <taxon>Actinomycetota</taxon>
        <taxon>Actinomycetes</taxon>
        <taxon>Mycobacteriales</taxon>
        <taxon>Mycobacteriaceae</taxon>
        <taxon>Mycobacterium</taxon>
    </lineage>
</organism>
<reference evidence="1 2" key="1">
    <citation type="submission" date="2016-01" db="EMBL/GenBank/DDBJ databases">
        <title>The new phylogeny of the genus Mycobacterium.</title>
        <authorList>
            <person name="Tarcisio F."/>
            <person name="Conor M."/>
            <person name="Antonella G."/>
            <person name="Elisabetta G."/>
            <person name="Giulia F.S."/>
            <person name="Sara T."/>
            <person name="Anna F."/>
            <person name="Clotilde B."/>
            <person name="Roberto B."/>
            <person name="Veronica D.S."/>
            <person name="Fabio R."/>
            <person name="Monica P."/>
            <person name="Olivier J."/>
            <person name="Enrico T."/>
            <person name="Nicola S."/>
        </authorList>
    </citation>
    <scope>NUCLEOTIDE SEQUENCE [LARGE SCALE GENOMIC DNA]</scope>
    <source>
        <strain evidence="1 2">DSM 44160</strain>
    </source>
</reference>
<keyword evidence="2" id="KW-1185">Reference proteome</keyword>
<protein>
    <recommendedName>
        <fullName evidence="3">Phosphoesterase</fullName>
    </recommendedName>
</protein>
<gene>
    <name evidence="1" type="ORF">AWC08_16280</name>
</gene>
<evidence type="ECO:0008006" key="3">
    <source>
        <dbReference type="Google" id="ProtNLM"/>
    </source>
</evidence>
<name>A0A1X1X7I6_MYCGO</name>
<dbReference type="EMBL" id="LQOY01000027">
    <property type="protein sequence ID" value="ORV94824.1"/>
    <property type="molecule type" value="Genomic_DNA"/>
</dbReference>
<evidence type="ECO:0000313" key="1">
    <source>
        <dbReference type="EMBL" id="ORV94824.1"/>
    </source>
</evidence>
<dbReference type="Proteomes" id="UP000193928">
    <property type="component" value="Unassembled WGS sequence"/>
</dbReference>
<dbReference type="AlphaFoldDB" id="A0A1X1X7I6"/>
<evidence type="ECO:0000313" key="2">
    <source>
        <dbReference type="Proteomes" id="UP000193928"/>
    </source>
</evidence>
<comment type="caution">
    <text evidence="1">The sequence shown here is derived from an EMBL/GenBank/DDBJ whole genome shotgun (WGS) entry which is preliminary data.</text>
</comment>
<proteinExistence type="predicted"/>
<sequence length="136" mass="14807">MEGPVDSLPGVLNFVGSQLTTHQYNVAAGDSFLQQQQVSLIQNSTAWNTAGQRDAIIITWDENFNNLGLGIGNEGNHVPMIVIPNQGAITSGGNGFSPHPGILQRFGRSGWRHDAPRRAAPSWRWSAARHRALRQA</sequence>
<accession>A0A1X1X7I6</accession>